<keyword evidence="5 8" id="KW-0812">Transmembrane</keyword>
<keyword evidence="10" id="KW-1185">Reference proteome</keyword>
<dbReference type="AlphaFoldDB" id="A0A545SW39"/>
<evidence type="ECO:0000256" key="2">
    <source>
        <dbReference type="ARBA" id="ARBA00007935"/>
    </source>
</evidence>
<reference evidence="9 10" key="1">
    <citation type="submission" date="2019-06" db="EMBL/GenBank/DDBJ databases">
        <title>A novel species of marine bacteria.</title>
        <authorList>
            <person name="Wang Y."/>
        </authorList>
    </citation>
    <scope>NUCLEOTIDE SEQUENCE [LARGE SCALE GENOMIC DNA]</scope>
    <source>
        <strain evidence="9 10">MA1-10</strain>
    </source>
</reference>
<feature type="transmembrane region" description="Helical" evidence="8">
    <location>
        <begin position="211"/>
        <end position="233"/>
    </location>
</feature>
<dbReference type="Proteomes" id="UP000315816">
    <property type="component" value="Unassembled WGS sequence"/>
</dbReference>
<feature type="transmembrane region" description="Helical" evidence="8">
    <location>
        <begin position="283"/>
        <end position="300"/>
    </location>
</feature>
<feature type="transmembrane region" description="Helical" evidence="8">
    <location>
        <begin position="168"/>
        <end position="191"/>
    </location>
</feature>
<evidence type="ECO:0000256" key="3">
    <source>
        <dbReference type="ARBA" id="ARBA00022448"/>
    </source>
</evidence>
<keyword evidence="3" id="KW-0813">Transport</keyword>
<sequence>MTSGPFQASPQEVLFATLGLGDNTSTFIVLDLRLPRALLAVFVGAGLALSGVIVQAICRNPLASPGTLGINAGASLGAVTVLVVFPDLPLSLLPLAAFGGGVIAATCTYAVGWTGSSSSTRLILAGVGVGVFFSALISVVMIFGKLQLVSQAMLWISGSIYGAKWSDVATIAVAAAVLVPLSFLSVTTLDVMMMGRGISVGLGCSVERDRVVFLLLAVALASTCIAVSGPIGFVGLMSPHIARMIAGSNHRTMLPIAAFTGTAIVQAADFFGRTALVPTEIPVGIYTAAVGAPFLIYLLVKR</sequence>
<keyword evidence="4" id="KW-1003">Cell membrane</keyword>
<evidence type="ECO:0000256" key="6">
    <source>
        <dbReference type="ARBA" id="ARBA00022989"/>
    </source>
</evidence>
<evidence type="ECO:0000256" key="4">
    <source>
        <dbReference type="ARBA" id="ARBA00022475"/>
    </source>
</evidence>
<name>A0A545SW39_9RHOB</name>
<evidence type="ECO:0000256" key="8">
    <source>
        <dbReference type="SAM" id="Phobius"/>
    </source>
</evidence>
<feature type="transmembrane region" description="Helical" evidence="8">
    <location>
        <begin position="123"/>
        <end position="148"/>
    </location>
</feature>
<dbReference type="PANTHER" id="PTHR30472:SF24">
    <property type="entry name" value="FERRIC ENTEROBACTIN TRANSPORT SYSTEM PERMEASE PROTEIN FEPG"/>
    <property type="match status" value="1"/>
</dbReference>
<comment type="caution">
    <text evidence="9">The sequence shown here is derived from an EMBL/GenBank/DDBJ whole genome shotgun (WGS) entry which is preliminary data.</text>
</comment>
<dbReference type="GO" id="GO:0033214">
    <property type="term" value="P:siderophore-iron import into cell"/>
    <property type="evidence" value="ECO:0007669"/>
    <property type="project" value="TreeGrafter"/>
</dbReference>
<dbReference type="GO" id="GO:0022857">
    <property type="term" value="F:transmembrane transporter activity"/>
    <property type="evidence" value="ECO:0007669"/>
    <property type="project" value="InterPro"/>
</dbReference>
<evidence type="ECO:0000256" key="7">
    <source>
        <dbReference type="ARBA" id="ARBA00023136"/>
    </source>
</evidence>
<evidence type="ECO:0000313" key="9">
    <source>
        <dbReference type="EMBL" id="TQV69190.1"/>
    </source>
</evidence>
<organism evidence="9 10">
    <name type="scientific">Aliiroseovarius halocynthiae</name>
    <dbReference type="NCBI Taxonomy" id="985055"/>
    <lineage>
        <taxon>Bacteria</taxon>
        <taxon>Pseudomonadati</taxon>
        <taxon>Pseudomonadota</taxon>
        <taxon>Alphaproteobacteria</taxon>
        <taxon>Rhodobacterales</taxon>
        <taxon>Paracoccaceae</taxon>
        <taxon>Aliiroseovarius</taxon>
    </lineage>
</organism>
<dbReference type="Gene3D" id="1.10.3470.10">
    <property type="entry name" value="ABC transporter involved in vitamin B12 uptake, BtuC"/>
    <property type="match status" value="1"/>
</dbReference>
<feature type="transmembrane region" description="Helical" evidence="8">
    <location>
        <begin position="68"/>
        <end position="86"/>
    </location>
</feature>
<evidence type="ECO:0000256" key="1">
    <source>
        <dbReference type="ARBA" id="ARBA00004651"/>
    </source>
</evidence>
<dbReference type="CDD" id="cd06550">
    <property type="entry name" value="TM_ABC_iron-siderophores_like"/>
    <property type="match status" value="1"/>
</dbReference>
<gene>
    <name evidence="9" type="ORF">FIL88_06410</name>
</gene>
<accession>A0A545SW39</accession>
<dbReference type="Pfam" id="PF01032">
    <property type="entry name" value="FecCD"/>
    <property type="match status" value="1"/>
</dbReference>
<dbReference type="FunFam" id="1.10.3470.10:FF:000001">
    <property type="entry name" value="Vitamin B12 ABC transporter permease BtuC"/>
    <property type="match status" value="1"/>
</dbReference>
<dbReference type="PANTHER" id="PTHR30472">
    <property type="entry name" value="FERRIC ENTEROBACTIN TRANSPORT SYSTEM PERMEASE PROTEIN"/>
    <property type="match status" value="1"/>
</dbReference>
<comment type="similarity">
    <text evidence="2">Belongs to the binding-protein-dependent transport system permease family. FecCD subfamily.</text>
</comment>
<dbReference type="SUPFAM" id="SSF81345">
    <property type="entry name" value="ABC transporter involved in vitamin B12 uptake, BtuC"/>
    <property type="match status" value="1"/>
</dbReference>
<evidence type="ECO:0000256" key="5">
    <source>
        <dbReference type="ARBA" id="ARBA00022692"/>
    </source>
</evidence>
<proteinExistence type="inferred from homology"/>
<dbReference type="InterPro" id="IPR037294">
    <property type="entry name" value="ABC_BtuC-like"/>
</dbReference>
<evidence type="ECO:0000313" key="10">
    <source>
        <dbReference type="Proteomes" id="UP000315816"/>
    </source>
</evidence>
<dbReference type="InterPro" id="IPR000522">
    <property type="entry name" value="ABC_transptr_permease_BtuC"/>
</dbReference>
<keyword evidence="6 8" id="KW-1133">Transmembrane helix</keyword>
<feature type="transmembrane region" description="Helical" evidence="8">
    <location>
        <begin position="92"/>
        <end position="111"/>
    </location>
</feature>
<dbReference type="EMBL" id="VICH01000004">
    <property type="protein sequence ID" value="TQV69190.1"/>
    <property type="molecule type" value="Genomic_DNA"/>
</dbReference>
<dbReference type="GO" id="GO:0005886">
    <property type="term" value="C:plasma membrane"/>
    <property type="evidence" value="ECO:0007669"/>
    <property type="project" value="UniProtKB-SubCell"/>
</dbReference>
<comment type="subcellular location">
    <subcellularLocation>
        <location evidence="1">Cell membrane</location>
        <topology evidence="1">Multi-pass membrane protein</topology>
    </subcellularLocation>
</comment>
<keyword evidence="7 8" id="KW-0472">Membrane</keyword>
<protein>
    <submittedName>
        <fullName evidence="9">Iron ABC transporter permease</fullName>
    </submittedName>
</protein>
<feature type="transmembrane region" description="Helical" evidence="8">
    <location>
        <begin position="37"/>
        <end position="56"/>
    </location>
</feature>